<dbReference type="EMBL" id="CP146370">
    <property type="protein sequence ID" value="WWT56547.1"/>
    <property type="molecule type" value="Genomic_DNA"/>
</dbReference>
<organism evidence="2 3">
    <name type="scientific">Brevundimonas olei</name>
    <dbReference type="NCBI Taxonomy" id="657642"/>
    <lineage>
        <taxon>Bacteria</taxon>
        <taxon>Pseudomonadati</taxon>
        <taxon>Pseudomonadota</taxon>
        <taxon>Alphaproteobacteria</taxon>
        <taxon>Caulobacterales</taxon>
        <taxon>Caulobacteraceae</taxon>
        <taxon>Brevundimonas</taxon>
    </lineage>
</organism>
<name>A0ABZ2IGX4_9CAUL</name>
<keyword evidence="3" id="KW-1185">Reference proteome</keyword>
<sequence length="84" mass="8989">MRARLCGIVGLIVLAGCGSEPIAVEQPDFSKDPEMQRLVAQEAADRAARQAEAVKPAPVVAPATNADDDPFFNMPASDYQPKTY</sequence>
<evidence type="ECO:0000256" key="1">
    <source>
        <dbReference type="SAM" id="MobiDB-lite"/>
    </source>
</evidence>
<feature type="compositionally biased region" description="Low complexity" evidence="1">
    <location>
        <begin position="50"/>
        <end position="65"/>
    </location>
</feature>
<protein>
    <recommendedName>
        <fullName evidence="4">Lipoprotein</fullName>
    </recommendedName>
</protein>
<gene>
    <name evidence="2" type="ORF">V8J38_16705</name>
</gene>
<evidence type="ECO:0008006" key="4">
    <source>
        <dbReference type="Google" id="ProtNLM"/>
    </source>
</evidence>
<evidence type="ECO:0000313" key="3">
    <source>
        <dbReference type="Proteomes" id="UP001363460"/>
    </source>
</evidence>
<keyword evidence="2" id="KW-0614">Plasmid</keyword>
<feature type="region of interest" description="Disordered" evidence="1">
    <location>
        <begin position="50"/>
        <end position="84"/>
    </location>
</feature>
<accession>A0ABZ2IGX4</accession>
<evidence type="ECO:0000313" key="2">
    <source>
        <dbReference type="EMBL" id="WWT56547.1"/>
    </source>
</evidence>
<proteinExistence type="predicted"/>
<dbReference type="RefSeq" id="WP_338578700.1">
    <property type="nucleotide sequence ID" value="NZ_CP146370.1"/>
</dbReference>
<dbReference type="Proteomes" id="UP001363460">
    <property type="component" value="Plasmid unnamed"/>
</dbReference>
<geneLocation type="plasmid" evidence="2 3">
    <name>unnamed</name>
</geneLocation>
<dbReference type="PROSITE" id="PS51257">
    <property type="entry name" value="PROKAR_LIPOPROTEIN"/>
    <property type="match status" value="1"/>
</dbReference>
<reference evidence="2 3" key="1">
    <citation type="submission" date="2024-02" db="EMBL/GenBank/DDBJ databases">
        <title>Distribution and functional of Brevundimonas-related endobacteria within Verticillium dahliae.</title>
        <authorList>
            <person name="Zeng H."/>
        </authorList>
    </citation>
    <scope>NUCLEOTIDE SEQUENCE [LARGE SCALE GENOMIC DNA]</scope>
    <source>
        <strain evidence="2 3">TRM 44200</strain>
        <plasmid evidence="2 3">unnamed</plasmid>
    </source>
</reference>